<feature type="compositionally biased region" description="Low complexity" evidence="1">
    <location>
        <begin position="19"/>
        <end position="29"/>
    </location>
</feature>
<dbReference type="EMBL" id="SHKL01000001">
    <property type="protein sequence ID" value="RZT88102.1"/>
    <property type="molecule type" value="Genomic_DNA"/>
</dbReference>
<evidence type="ECO:0000313" key="2">
    <source>
        <dbReference type="EMBL" id="RZT88102.1"/>
    </source>
</evidence>
<dbReference type="Proteomes" id="UP000291591">
    <property type="component" value="Unassembled WGS sequence"/>
</dbReference>
<dbReference type="InterPro" id="IPR006311">
    <property type="entry name" value="TAT_signal"/>
</dbReference>
<comment type="caution">
    <text evidence="2">The sequence shown here is derived from an EMBL/GenBank/DDBJ whole genome shotgun (WGS) entry which is preliminary data.</text>
</comment>
<dbReference type="Pfam" id="PF05787">
    <property type="entry name" value="PhoX"/>
    <property type="match status" value="1"/>
</dbReference>
<dbReference type="PANTHER" id="PTHR35399">
    <property type="entry name" value="SLR8030 PROTEIN"/>
    <property type="match status" value="1"/>
</dbReference>
<evidence type="ECO:0008006" key="4">
    <source>
        <dbReference type="Google" id="ProtNLM"/>
    </source>
</evidence>
<sequence length="717" mass="76474">MAQPCPGAHEAHDAPARRSLPLLSSSGPLFDRRPARGERQGLTCRYRCGDACSKEAPNPTSNTYFGDVMARVLDRRGMLRAGAVLGLAAGAGLAVGATPAAAATPAVTPLGAPAAPKPGGQPPRGLRYETVAPSSVDAVTVPRGYASDVVIRWGDPMFPDSPPFDFEAQTAAAQERQFGYNNDFCGILPIEGRGQRFIMFSNHEYTLEPLMFRGYDEENPTPEQVRIGIAAHGHGLVELVRERATGKLTADRNGTLNRRITGSTEFAVDGPAAGSPLLRTKADPTGTVVLGTLGNCAGGVTPWGTFLSGEENFNGYFASPAVTDPRLQRYGFEEGPSERRWETVDPRFDLAKEPNEANRFGYVVETDPLNPTARPVKHTALGRFKHEGATIRLTRDGRAVAYMGDDERFDYVYKFVSDKAMRRGQSRAAREHNATLLSSGTLYVATFTGDSPAAEIVGTGKLPADGKFDGAGKWTPLASGKRSFVPGMSAEEVYVFTRLAADKVGATKMDRPEDVEAHPRTGAVYIACTNNSDRGKAGAKAGPDEANPRKENKHGHVIELVEKGSDPAATTFGWSILLVCGDPKDPGTYFGGYDKSQVSPITSPDNLAFDEQGNMWIATDSGEALKINDGLYGVSLEGPTRGRTTLFASVPRGGECCGPIVRDDFVLISVQHPGDLDDASPEKPASTWPDGPGTQPRPSVVAIRRVGEGGRPGKIGA</sequence>
<dbReference type="PANTHER" id="PTHR35399:SF2">
    <property type="entry name" value="DUF839 DOMAIN-CONTAINING PROTEIN"/>
    <property type="match status" value="1"/>
</dbReference>
<dbReference type="SUPFAM" id="SSF101898">
    <property type="entry name" value="NHL repeat"/>
    <property type="match status" value="1"/>
</dbReference>
<evidence type="ECO:0000313" key="3">
    <source>
        <dbReference type="Proteomes" id="UP000291591"/>
    </source>
</evidence>
<protein>
    <recommendedName>
        <fullName evidence="4">Phosphatase</fullName>
    </recommendedName>
</protein>
<feature type="region of interest" description="Disordered" evidence="1">
    <location>
        <begin position="1"/>
        <end position="36"/>
    </location>
</feature>
<accession>A0A4Q7V0V5</accession>
<proteinExistence type="predicted"/>
<evidence type="ECO:0000256" key="1">
    <source>
        <dbReference type="SAM" id="MobiDB-lite"/>
    </source>
</evidence>
<name>A0A4Q7V0V5_PSEST</name>
<dbReference type="InterPro" id="IPR008557">
    <property type="entry name" value="PhoX"/>
</dbReference>
<gene>
    <name evidence="2" type="ORF">EV383_5038</name>
</gene>
<organism evidence="2 3">
    <name type="scientific">Pseudonocardia sediminis</name>
    <dbReference type="NCBI Taxonomy" id="1397368"/>
    <lineage>
        <taxon>Bacteria</taxon>
        <taxon>Bacillati</taxon>
        <taxon>Actinomycetota</taxon>
        <taxon>Actinomycetes</taxon>
        <taxon>Pseudonocardiales</taxon>
        <taxon>Pseudonocardiaceae</taxon>
        <taxon>Pseudonocardia</taxon>
    </lineage>
</organism>
<reference evidence="2 3" key="1">
    <citation type="submission" date="2019-02" db="EMBL/GenBank/DDBJ databases">
        <title>Sequencing the genomes of 1000 actinobacteria strains.</title>
        <authorList>
            <person name="Klenk H.-P."/>
        </authorList>
    </citation>
    <scope>NUCLEOTIDE SEQUENCE [LARGE SCALE GENOMIC DNA]</scope>
    <source>
        <strain evidence="2 3">DSM 45779</strain>
    </source>
</reference>
<keyword evidence="3" id="KW-1185">Reference proteome</keyword>
<dbReference type="PROSITE" id="PS51318">
    <property type="entry name" value="TAT"/>
    <property type="match status" value="1"/>
</dbReference>
<feature type="region of interest" description="Disordered" evidence="1">
    <location>
        <begin position="672"/>
        <end position="699"/>
    </location>
</feature>
<dbReference type="AlphaFoldDB" id="A0A4Q7V0V5"/>